<dbReference type="AlphaFoldDB" id="A0A9X3NGA2"/>
<dbReference type="EMBL" id="JAPDDP010000078">
    <property type="protein sequence ID" value="MDA0184537.1"/>
    <property type="molecule type" value="Genomic_DNA"/>
</dbReference>
<evidence type="ECO:0000313" key="6">
    <source>
        <dbReference type="EMBL" id="MDA0184537.1"/>
    </source>
</evidence>
<evidence type="ECO:0000256" key="1">
    <source>
        <dbReference type="ARBA" id="ARBA00023015"/>
    </source>
</evidence>
<dbReference type="Gene3D" id="1.10.357.10">
    <property type="entry name" value="Tetracycline Repressor, domain 2"/>
    <property type="match status" value="1"/>
</dbReference>
<reference evidence="6" key="1">
    <citation type="submission" date="2022-10" db="EMBL/GenBank/DDBJ databases">
        <title>The WGS of Solirubrobacter phytolaccae KCTC 29190.</title>
        <authorList>
            <person name="Jiang Z."/>
        </authorList>
    </citation>
    <scope>NUCLEOTIDE SEQUENCE</scope>
    <source>
        <strain evidence="6">KCTC 29190</strain>
    </source>
</reference>
<keyword evidence="3" id="KW-0804">Transcription</keyword>
<dbReference type="RefSeq" id="WP_270028992.1">
    <property type="nucleotide sequence ID" value="NZ_JAPDDP010000078.1"/>
</dbReference>
<dbReference type="GO" id="GO:0003700">
    <property type="term" value="F:DNA-binding transcription factor activity"/>
    <property type="evidence" value="ECO:0007669"/>
    <property type="project" value="TreeGrafter"/>
</dbReference>
<keyword evidence="1" id="KW-0805">Transcription regulation</keyword>
<dbReference type="GO" id="GO:0000976">
    <property type="term" value="F:transcription cis-regulatory region binding"/>
    <property type="evidence" value="ECO:0007669"/>
    <property type="project" value="TreeGrafter"/>
</dbReference>
<accession>A0A9X3NGA2</accession>
<dbReference type="SUPFAM" id="SSF48498">
    <property type="entry name" value="Tetracyclin repressor-like, C-terminal domain"/>
    <property type="match status" value="1"/>
</dbReference>
<dbReference type="InterPro" id="IPR049445">
    <property type="entry name" value="TetR_SbtR-like_C"/>
</dbReference>
<dbReference type="Pfam" id="PF21597">
    <property type="entry name" value="TetR_C_43"/>
    <property type="match status" value="1"/>
</dbReference>
<evidence type="ECO:0000256" key="4">
    <source>
        <dbReference type="PROSITE-ProRule" id="PRU00335"/>
    </source>
</evidence>
<keyword evidence="7" id="KW-1185">Reference proteome</keyword>
<dbReference type="InterPro" id="IPR036271">
    <property type="entry name" value="Tet_transcr_reg_TetR-rel_C_sf"/>
</dbReference>
<feature type="DNA-binding region" description="H-T-H motif" evidence="4">
    <location>
        <begin position="34"/>
        <end position="53"/>
    </location>
</feature>
<dbReference type="SUPFAM" id="SSF46689">
    <property type="entry name" value="Homeodomain-like"/>
    <property type="match status" value="1"/>
</dbReference>
<evidence type="ECO:0000313" key="7">
    <source>
        <dbReference type="Proteomes" id="UP001147653"/>
    </source>
</evidence>
<dbReference type="PANTHER" id="PTHR30055:SF234">
    <property type="entry name" value="HTH-TYPE TRANSCRIPTIONAL REGULATOR BETI"/>
    <property type="match status" value="1"/>
</dbReference>
<organism evidence="6 7">
    <name type="scientific">Solirubrobacter phytolaccae</name>
    <dbReference type="NCBI Taxonomy" id="1404360"/>
    <lineage>
        <taxon>Bacteria</taxon>
        <taxon>Bacillati</taxon>
        <taxon>Actinomycetota</taxon>
        <taxon>Thermoleophilia</taxon>
        <taxon>Solirubrobacterales</taxon>
        <taxon>Solirubrobacteraceae</taxon>
        <taxon>Solirubrobacter</taxon>
    </lineage>
</organism>
<dbReference type="Pfam" id="PF00440">
    <property type="entry name" value="TetR_N"/>
    <property type="match status" value="1"/>
</dbReference>
<comment type="caution">
    <text evidence="6">The sequence shown here is derived from an EMBL/GenBank/DDBJ whole genome shotgun (WGS) entry which is preliminary data.</text>
</comment>
<dbReference type="PRINTS" id="PR00455">
    <property type="entry name" value="HTHTETR"/>
</dbReference>
<dbReference type="InterPro" id="IPR050109">
    <property type="entry name" value="HTH-type_TetR-like_transc_reg"/>
</dbReference>
<evidence type="ECO:0000256" key="3">
    <source>
        <dbReference type="ARBA" id="ARBA00023163"/>
    </source>
</evidence>
<sequence length="214" mass="23947">MTATRPLRADAERNRQRIVEAAKTLFAERGVDVAVEDIAAAAGVGIGTFYRRFPDRESLVEAVFVTKFERMIQAAHDALEIEDPWDAFRTWVVTVARMHARDRGLKDVVLSSDRGREKVAEFRAIIQPLAGELLDRAKAAGALRDDVSALDVPMIHQAVSAIAEITRDVAPEYYERTLTLFVDGLARERTPTPMVAPPIEMEQFLTIMSRKGKR</sequence>
<name>A0A9X3NGA2_9ACTN</name>
<dbReference type="PROSITE" id="PS50977">
    <property type="entry name" value="HTH_TETR_2"/>
    <property type="match status" value="1"/>
</dbReference>
<evidence type="ECO:0000259" key="5">
    <source>
        <dbReference type="PROSITE" id="PS50977"/>
    </source>
</evidence>
<dbReference type="InterPro" id="IPR009057">
    <property type="entry name" value="Homeodomain-like_sf"/>
</dbReference>
<gene>
    <name evidence="6" type="ORF">OJ997_29815</name>
</gene>
<dbReference type="PANTHER" id="PTHR30055">
    <property type="entry name" value="HTH-TYPE TRANSCRIPTIONAL REGULATOR RUTR"/>
    <property type="match status" value="1"/>
</dbReference>
<proteinExistence type="predicted"/>
<evidence type="ECO:0000256" key="2">
    <source>
        <dbReference type="ARBA" id="ARBA00023125"/>
    </source>
</evidence>
<feature type="domain" description="HTH tetR-type" evidence="5">
    <location>
        <begin position="12"/>
        <end position="71"/>
    </location>
</feature>
<protein>
    <submittedName>
        <fullName evidence="6">TetR/AcrR family transcriptional regulator</fullName>
    </submittedName>
</protein>
<keyword evidence="2 4" id="KW-0238">DNA-binding</keyword>
<dbReference type="Proteomes" id="UP001147653">
    <property type="component" value="Unassembled WGS sequence"/>
</dbReference>
<dbReference type="InterPro" id="IPR001647">
    <property type="entry name" value="HTH_TetR"/>
</dbReference>